<reference evidence="2" key="1">
    <citation type="submission" date="2023-10" db="EMBL/GenBank/DDBJ databases">
        <title>Development of a sustainable strategy for remediation of hydrocarbon-contaminated territories based on the waste exchange concept.</title>
        <authorList>
            <person name="Krivoruchko A."/>
        </authorList>
    </citation>
    <scope>NUCLEOTIDE SEQUENCE</scope>
    <source>
        <strain evidence="2">IEGM 1279</strain>
    </source>
</reference>
<name>A0AAE4R260_9ACTN</name>
<proteinExistence type="predicted"/>
<comment type="caution">
    <text evidence="2">The sequence shown here is derived from an EMBL/GenBank/DDBJ whole genome shotgun (WGS) entry which is preliminary data.</text>
</comment>
<sequence>MTDFWEARPVLRHIRDYARASGAGPVAVLAGVIGNAIASTDPDLQLPDGGSLNLCIAFVGQSGAGKGRGERAAQHAVRFPRGGNVERWSIGSGEGLAALFATDKDGNQACRSAVIDVHEVDGLAALAKRQGSTIMSTIRQVWSGEPIGQLNAAARRYAPAHSYRAIISVGVQPERAEALLGDRAGTAQRTLWVPVSDPDAPRARPPLPDPISVDVDGVGGTIDIPDIARDALAEHRWHVLTDSGEVDPLDGHAMFTRLKVAAGFMLLDGRTDAITDEDWKLAGALMRRSTRTREQIQTVMSDAARRSNRAKAHAVAERDEVVSERKLERAKAGVLRWLERDGELPRNELRSRARSDWRDQVSAALADLVANGTVTEIRVDRGTRYRLAGRSTLDRGSTHENPSSEGVDRASTLDPSAAKSPGETIPGDTTENTPGLTPRVLEILNQEH</sequence>
<evidence type="ECO:0000313" key="2">
    <source>
        <dbReference type="EMBL" id="MDV6310317.1"/>
    </source>
</evidence>
<evidence type="ECO:0000256" key="1">
    <source>
        <dbReference type="SAM" id="MobiDB-lite"/>
    </source>
</evidence>
<gene>
    <name evidence="2" type="ORF">R3Q15_00115</name>
</gene>
<dbReference type="AlphaFoldDB" id="A0AAE4R260"/>
<evidence type="ECO:0008006" key="4">
    <source>
        <dbReference type="Google" id="ProtNLM"/>
    </source>
</evidence>
<feature type="region of interest" description="Disordered" evidence="1">
    <location>
        <begin position="390"/>
        <end position="448"/>
    </location>
</feature>
<accession>A0AAE4R260</accession>
<dbReference type="EMBL" id="JAWLKH010000001">
    <property type="protein sequence ID" value="MDV6310317.1"/>
    <property type="molecule type" value="Genomic_DNA"/>
</dbReference>
<evidence type="ECO:0000313" key="3">
    <source>
        <dbReference type="Proteomes" id="UP001185922"/>
    </source>
</evidence>
<dbReference type="Proteomes" id="UP001185922">
    <property type="component" value="Unassembled WGS sequence"/>
</dbReference>
<organism evidence="2 3">
    <name type="scientific">Gordonia amicalis</name>
    <dbReference type="NCBI Taxonomy" id="89053"/>
    <lineage>
        <taxon>Bacteria</taxon>
        <taxon>Bacillati</taxon>
        <taxon>Actinomycetota</taxon>
        <taxon>Actinomycetes</taxon>
        <taxon>Mycobacteriales</taxon>
        <taxon>Gordoniaceae</taxon>
        <taxon>Gordonia</taxon>
    </lineage>
</organism>
<dbReference type="RefSeq" id="WP_317510158.1">
    <property type="nucleotide sequence ID" value="NZ_JAWLKH010000001.1"/>
</dbReference>
<protein>
    <recommendedName>
        <fullName evidence="4">DUF3987 domain-containing protein</fullName>
    </recommendedName>
</protein>